<feature type="region of interest" description="Disordered" evidence="10">
    <location>
        <begin position="187"/>
        <end position="209"/>
    </location>
</feature>
<feature type="site" description="Discriminates between blocked and unblocked aminoacyl-tRNA" evidence="7">
    <location>
        <position position="9"/>
    </location>
</feature>
<organism evidence="11 12">
    <name type="scientific">Parvibaculum sedimenti</name>
    <dbReference type="NCBI Taxonomy" id="2608632"/>
    <lineage>
        <taxon>Bacteria</taxon>
        <taxon>Pseudomonadati</taxon>
        <taxon>Pseudomonadota</taxon>
        <taxon>Alphaproteobacteria</taxon>
        <taxon>Hyphomicrobiales</taxon>
        <taxon>Parvibaculaceae</taxon>
        <taxon>Parvibaculum</taxon>
    </lineage>
</organism>
<evidence type="ECO:0000256" key="9">
    <source>
        <dbReference type="RuleBase" id="RU004320"/>
    </source>
</evidence>
<dbReference type="PROSITE" id="PS01196">
    <property type="entry name" value="PEPT_TRNA_HYDROL_2"/>
    <property type="match status" value="1"/>
</dbReference>
<dbReference type="NCBIfam" id="TIGR00447">
    <property type="entry name" value="pth"/>
    <property type="match status" value="1"/>
</dbReference>
<dbReference type="CDD" id="cd00462">
    <property type="entry name" value="PTH"/>
    <property type="match status" value="1"/>
</dbReference>
<accession>A0A6N6VHJ9</accession>
<keyword evidence="7" id="KW-0963">Cytoplasm</keyword>
<dbReference type="PANTHER" id="PTHR17224:SF1">
    <property type="entry name" value="PEPTIDYL-TRNA HYDROLASE"/>
    <property type="match status" value="1"/>
</dbReference>
<dbReference type="InterPro" id="IPR036416">
    <property type="entry name" value="Pept_tRNA_hydro_sf"/>
</dbReference>
<keyword evidence="12" id="KW-1185">Reference proteome</keyword>
<comment type="function">
    <text evidence="7">Catalyzes the release of premature peptidyl moieties from peptidyl-tRNA molecules trapped in stalled 50S ribosomal subunits, and thus maintains levels of free tRNAs and 50S ribosomes.</text>
</comment>
<keyword evidence="2 7" id="KW-0820">tRNA-binding</keyword>
<gene>
    <name evidence="7" type="primary">pth</name>
    <name evidence="11" type="ORF">F2P47_12055</name>
</gene>
<evidence type="ECO:0000256" key="8">
    <source>
        <dbReference type="RuleBase" id="RU000673"/>
    </source>
</evidence>
<feature type="compositionally biased region" description="Basic and acidic residues" evidence="10">
    <location>
        <begin position="190"/>
        <end position="209"/>
    </location>
</feature>
<reference evidence="11 12" key="1">
    <citation type="submission" date="2019-09" db="EMBL/GenBank/DDBJ databases">
        <title>Parvibaculum sedimenti sp. nov., isolated from sediment.</title>
        <authorList>
            <person name="Wang Y."/>
        </authorList>
    </citation>
    <scope>NUCLEOTIDE SEQUENCE [LARGE SCALE GENOMIC DNA]</scope>
    <source>
        <strain evidence="11 12">HXT-9</strain>
    </source>
</reference>
<dbReference type="FunFam" id="3.40.50.1470:FF:000001">
    <property type="entry name" value="Peptidyl-tRNA hydrolase"/>
    <property type="match status" value="1"/>
</dbReference>
<evidence type="ECO:0000313" key="12">
    <source>
        <dbReference type="Proteomes" id="UP000468901"/>
    </source>
</evidence>
<dbReference type="HAMAP" id="MF_00083">
    <property type="entry name" value="Pept_tRNA_hydro_bact"/>
    <property type="match status" value="1"/>
</dbReference>
<keyword evidence="3 7" id="KW-0378">Hydrolase</keyword>
<dbReference type="GO" id="GO:0072344">
    <property type="term" value="P:rescue of stalled ribosome"/>
    <property type="evidence" value="ECO:0007669"/>
    <property type="project" value="UniProtKB-UniRule"/>
</dbReference>
<dbReference type="Gene3D" id="3.40.50.1470">
    <property type="entry name" value="Peptidyl-tRNA hydrolase"/>
    <property type="match status" value="1"/>
</dbReference>
<dbReference type="EMBL" id="WESC01000010">
    <property type="protein sequence ID" value="KAB7739448.1"/>
    <property type="molecule type" value="Genomic_DNA"/>
</dbReference>
<comment type="caution">
    <text evidence="11">The sequence shown here is derived from an EMBL/GenBank/DDBJ whole genome shotgun (WGS) entry which is preliminary data.</text>
</comment>
<evidence type="ECO:0000256" key="2">
    <source>
        <dbReference type="ARBA" id="ARBA00022555"/>
    </source>
</evidence>
<feature type="binding site" evidence="7">
    <location>
        <position position="66"/>
    </location>
    <ligand>
        <name>tRNA</name>
        <dbReference type="ChEBI" id="CHEBI:17843"/>
    </ligand>
</feature>
<feature type="active site" description="Proton acceptor" evidence="7">
    <location>
        <position position="19"/>
    </location>
</feature>
<feature type="site" description="Stabilizes the basic form of H active site to accept a proton" evidence="7">
    <location>
        <position position="91"/>
    </location>
</feature>
<name>A0A6N6VHJ9_9HYPH</name>
<dbReference type="Proteomes" id="UP000468901">
    <property type="component" value="Unassembled WGS sequence"/>
</dbReference>
<dbReference type="GO" id="GO:0000049">
    <property type="term" value="F:tRNA binding"/>
    <property type="evidence" value="ECO:0007669"/>
    <property type="project" value="UniProtKB-UniRule"/>
</dbReference>
<feature type="binding site" evidence="7">
    <location>
        <position position="112"/>
    </location>
    <ligand>
        <name>tRNA</name>
        <dbReference type="ChEBI" id="CHEBI:17843"/>
    </ligand>
</feature>
<comment type="catalytic activity">
    <reaction evidence="7 8">
        <text>an N-acyl-L-alpha-aminoacyl-tRNA + H2O = an N-acyl-L-amino acid + a tRNA + H(+)</text>
        <dbReference type="Rhea" id="RHEA:54448"/>
        <dbReference type="Rhea" id="RHEA-COMP:10123"/>
        <dbReference type="Rhea" id="RHEA-COMP:13883"/>
        <dbReference type="ChEBI" id="CHEBI:15377"/>
        <dbReference type="ChEBI" id="CHEBI:15378"/>
        <dbReference type="ChEBI" id="CHEBI:59874"/>
        <dbReference type="ChEBI" id="CHEBI:78442"/>
        <dbReference type="ChEBI" id="CHEBI:138191"/>
        <dbReference type="EC" id="3.1.1.29"/>
    </reaction>
</comment>
<keyword evidence="4 7" id="KW-0694">RNA-binding</keyword>
<dbReference type="GO" id="GO:0005737">
    <property type="term" value="C:cytoplasm"/>
    <property type="evidence" value="ECO:0007669"/>
    <property type="project" value="UniProtKB-SubCell"/>
</dbReference>
<comment type="function">
    <text evidence="7">Hydrolyzes ribosome-free peptidyl-tRNAs (with 1 or more amino acids incorporated), which drop off the ribosome during protein synthesis, or as a result of ribosome stalling.</text>
</comment>
<dbReference type="PANTHER" id="PTHR17224">
    <property type="entry name" value="PEPTIDYL-TRNA HYDROLASE"/>
    <property type="match status" value="1"/>
</dbReference>
<dbReference type="GO" id="GO:0004045">
    <property type="term" value="F:peptidyl-tRNA hydrolase activity"/>
    <property type="evidence" value="ECO:0007669"/>
    <property type="project" value="UniProtKB-UniRule"/>
</dbReference>
<evidence type="ECO:0000256" key="10">
    <source>
        <dbReference type="SAM" id="MobiDB-lite"/>
    </source>
</evidence>
<evidence type="ECO:0000256" key="6">
    <source>
        <dbReference type="ARBA" id="ARBA00050038"/>
    </source>
</evidence>
<dbReference type="SUPFAM" id="SSF53178">
    <property type="entry name" value="Peptidyl-tRNA hydrolase-like"/>
    <property type="match status" value="1"/>
</dbReference>
<dbReference type="InterPro" id="IPR018171">
    <property type="entry name" value="Pept_tRNA_hydro_CS"/>
</dbReference>
<feature type="binding site" evidence="7">
    <location>
        <position position="64"/>
    </location>
    <ligand>
        <name>tRNA</name>
        <dbReference type="ChEBI" id="CHEBI:17843"/>
    </ligand>
</feature>
<comment type="similarity">
    <text evidence="5 7 9">Belongs to the PTH family.</text>
</comment>
<evidence type="ECO:0000313" key="11">
    <source>
        <dbReference type="EMBL" id="KAB7739448.1"/>
    </source>
</evidence>
<evidence type="ECO:0000256" key="5">
    <source>
        <dbReference type="ARBA" id="ARBA00038063"/>
    </source>
</evidence>
<evidence type="ECO:0000256" key="3">
    <source>
        <dbReference type="ARBA" id="ARBA00022801"/>
    </source>
</evidence>
<dbReference type="PROSITE" id="PS01195">
    <property type="entry name" value="PEPT_TRNA_HYDROL_1"/>
    <property type="match status" value="1"/>
</dbReference>
<proteinExistence type="inferred from homology"/>
<feature type="binding site" evidence="7">
    <location>
        <position position="14"/>
    </location>
    <ligand>
        <name>tRNA</name>
        <dbReference type="ChEBI" id="CHEBI:17843"/>
    </ligand>
</feature>
<dbReference type="GO" id="GO:0006515">
    <property type="term" value="P:protein quality control for misfolded or incompletely synthesized proteins"/>
    <property type="evidence" value="ECO:0007669"/>
    <property type="project" value="UniProtKB-UniRule"/>
</dbReference>
<comment type="subunit">
    <text evidence="7">Monomer.</text>
</comment>
<evidence type="ECO:0000256" key="1">
    <source>
        <dbReference type="ARBA" id="ARBA00013260"/>
    </source>
</evidence>
<dbReference type="InterPro" id="IPR001328">
    <property type="entry name" value="Pept_tRNA_hydro"/>
</dbReference>
<protein>
    <recommendedName>
        <fullName evidence="6 7">Peptidyl-tRNA hydrolase</fullName>
        <shortName evidence="7">Pth</shortName>
        <ecNumber evidence="1 7">3.1.1.29</ecNumber>
    </recommendedName>
</protein>
<comment type="subcellular location">
    <subcellularLocation>
        <location evidence="7">Cytoplasm</location>
    </subcellularLocation>
</comment>
<dbReference type="EC" id="3.1.1.29" evidence="1 7"/>
<evidence type="ECO:0000256" key="7">
    <source>
        <dbReference type="HAMAP-Rule" id="MF_00083"/>
    </source>
</evidence>
<sequence length="209" mass="23091">MLLLVGLGNPGPKYAFNRHNIGFMAVDAIIRRHSFSPERQRFQGLVCEGTLGGDKVIALKPMTYMNESGRSVGEAMRFYKLTPDQVVVLHDELDLPEGKLRIKTGGGHGGHNGLRSIDAHIGQNYRRVRLGIGHPGDKDRVLGHVLGDFSKADMKWLEPFLDAIVDASPLLGEGHFNSFANRVHLALNPEPEKKKPAPKDQKTKENGDK</sequence>
<dbReference type="RefSeq" id="WP_152216620.1">
    <property type="nucleotide sequence ID" value="NZ_WESC01000010.1"/>
</dbReference>
<evidence type="ECO:0000256" key="4">
    <source>
        <dbReference type="ARBA" id="ARBA00022884"/>
    </source>
</evidence>
<dbReference type="Pfam" id="PF01195">
    <property type="entry name" value="Pept_tRNA_hydro"/>
    <property type="match status" value="1"/>
</dbReference>
<dbReference type="AlphaFoldDB" id="A0A6N6VHJ9"/>